<feature type="domain" description="Integrase catalytic" evidence="3">
    <location>
        <begin position="877"/>
        <end position="1042"/>
    </location>
</feature>
<comment type="caution">
    <text evidence="4">The sequence shown here is derived from an EMBL/GenBank/DDBJ whole genome shotgun (WGS) entry which is preliminary data.</text>
</comment>
<feature type="region of interest" description="Disordered" evidence="2">
    <location>
        <begin position="1198"/>
        <end position="1287"/>
    </location>
</feature>
<evidence type="ECO:0000256" key="1">
    <source>
        <dbReference type="SAM" id="Coils"/>
    </source>
</evidence>
<evidence type="ECO:0000256" key="2">
    <source>
        <dbReference type="SAM" id="MobiDB-lite"/>
    </source>
</evidence>
<evidence type="ECO:0000313" key="5">
    <source>
        <dbReference type="EMBL" id="CAL1172908.1"/>
    </source>
</evidence>
<dbReference type="PROSITE" id="PS50994">
    <property type="entry name" value="INTEGRASE"/>
    <property type="match status" value="1"/>
</dbReference>
<evidence type="ECO:0000259" key="3">
    <source>
        <dbReference type="PROSITE" id="PS50994"/>
    </source>
</evidence>
<dbReference type="Gene3D" id="3.30.420.10">
    <property type="entry name" value="Ribonuclease H-like superfamily/Ribonuclease H"/>
    <property type="match status" value="1"/>
</dbReference>
<dbReference type="SUPFAM" id="SSF53098">
    <property type="entry name" value="Ribonuclease H-like"/>
    <property type="match status" value="1"/>
</dbReference>
<sequence length="1658" mass="186980">MGERSMKQIERSKDGVPCWDGDASTYQEYAELAALWEQSVPYHKRYLCGPKLVQELSGTARRFVLAKDPTWVSFPGGVQVLLDHLRQHLGLPQMSEMSDFMAKYFRNSRRHKHETMNDYITRKAELYSRASYALARVQQRYEPTKSATRSRGWSADQGRLPPHSSSRTTSEIHEAPDPTDLPQPGLRPQVPHVEDWLRDDDEEAPGTDPWARYSGWHHYDDWKHSGYDYGDSSWKWQPAEHAAPSSTSDGPWGKRAFDLLPDFVQGWFLLQDANLETNEKNMILAAIKNDFSVQRVAQELRNQWCDADLKRRDQSQRGSAWVMDEPEVADEDWDSPSYANLVNMGLNEEGLAAMEAAEDEAQDAMAAMEKNRRTLRDARARQHFVKMSRQYYKSSERVAVCPKKHQDQASVTTTSEAAPFVCFADQTENEQACVSSAYITTQQAMNQGKAVLDGGATKTLASVTALERIMELNVNKTGGHGIQDVNVDDRPTFGFGNSSTEKCISTANLGIAAGGRQGVLRVHTIDKGEGPLLFSIDALRSLGAVIDFEQDLAVFRRLDAHQVIKLERSNTGHQLLPLTEDLFAQAVKSERPVPSLKEYLRISIMPRPTKAELILAMAELGEVPPKVWSQVEIAARLDELRAERGMPPLDAPSREEKTPLRKMVIALNQAAKRKADLQVFATQSLGLSQISNDTIPLLQKKCLLKIYQDTPASGEDPVGFGRHSSLTYQEVQVHHPDYARWVLQTSEDECDPRLSRLAGWLQSQSQVKVEVKTEGLPEPIPQSLLVEKGYLKPGMIKMKTEGSQKYSTSDSVSSSQLERTNMMIEQLACMMGEMKEELSEMKQERPRKEVKGSASTANGSFSMVERSRPQPRNQATLETQPKKLEVVEADVGHWVHPDGNHYQFLLHVDSGSRFKVARHIITGKRDHVTAAQFITTFRECWVEYFGNPRTLRVDPDGAFRSHELSSYCDANNIFLDIIPGEAHWKLSLCERGIQGVKELLSKMAQDFSDVSFVDLLSEAIRVFNSREQIRGYSPVQHLMGRAPDDEGRFFAAPRALTDDLCCEGPREENVRSHQLRQQAEMRFIEWTGQQRLSRAQNSKAKVRPIYHPGDLVYIWRRQVPLKEAKNKHGTGRFIGPARILATERERDADGALKTGSSIWLVRGRRLLKCCVEQLRHASQREHLLQELYDAEPQPWDFPRVAKELGGNDYDDLTEEPPTPEELRRAADPDQEVQPSKRLRQKSRPPPGQEVTPAQATPDLTTGSSSSSRPGRSRSRVERSGPSAQASFVEGAHWTELVHDTFPAEPEVSGFWTEPTAAVSVSIEMPNTKSQTEKILKDLPAYFNNTLKKRAAVEVSEKYLTPAEQEEFRTAKGIEVSNFLAAKAFEALPDHLKVDRTRAVRMRWILTWKQKEDGTRKAKARAVLLGYMDPLYEHRSTASPTTTRQTRQMQLAIAAALGFTTEKGDVTGAFLQSRPYPAELTCVPCEEICVAMGLEPNSVVRVKKETCAAIRSEFKWSDWEHGKYTQCGVLVEEHSDGTYSLSQESYIDDLRYINLRAHRRKEKGAPTDALEQSQLRTLLGGLSWVAQQTAPHLAAEVGLLLSEVNHSSVDTINRANRLLDQAKGMKDHKVRIHKIPLDKMMVCAWCDAAAHNRPENREK</sequence>
<feature type="region of interest" description="Disordered" evidence="2">
    <location>
        <begin position="843"/>
        <end position="875"/>
    </location>
</feature>
<keyword evidence="1" id="KW-0175">Coiled coil</keyword>
<dbReference type="GO" id="GO:0003676">
    <property type="term" value="F:nucleic acid binding"/>
    <property type="evidence" value="ECO:0007669"/>
    <property type="project" value="InterPro"/>
</dbReference>
<dbReference type="EMBL" id="CAMXCT020006756">
    <property type="protein sequence ID" value="CAL1172908.1"/>
    <property type="molecule type" value="Genomic_DNA"/>
</dbReference>
<accession>A0A9P1GR73</accession>
<feature type="compositionally biased region" description="Acidic residues" evidence="2">
    <location>
        <begin position="1208"/>
        <end position="1218"/>
    </location>
</feature>
<organism evidence="4">
    <name type="scientific">Cladocopium goreaui</name>
    <dbReference type="NCBI Taxonomy" id="2562237"/>
    <lineage>
        <taxon>Eukaryota</taxon>
        <taxon>Sar</taxon>
        <taxon>Alveolata</taxon>
        <taxon>Dinophyceae</taxon>
        <taxon>Suessiales</taxon>
        <taxon>Symbiodiniaceae</taxon>
        <taxon>Cladocopium</taxon>
    </lineage>
</organism>
<protein>
    <recommendedName>
        <fullName evidence="3">Integrase catalytic domain-containing protein</fullName>
    </recommendedName>
</protein>
<dbReference type="GO" id="GO:0015074">
    <property type="term" value="P:DNA integration"/>
    <property type="evidence" value="ECO:0007669"/>
    <property type="project" value="InterPro"/>
</dbReference>
<reference evidence="5" key="2">
    <citation type="submission" date="2024-04" db="EMBL/GenBank/DDBJ databases">
        <authorList>
            <person name="Chen Y."/>
            <person name="Shah S."/>
            <person name="Dougan E. K."/>
            <person name="Thang M."/>
            <person name="Chan C."/>
        </authorList>
    </citation>
    <scope>NUCLEOTIDE SEQUENCE [LARGE SCALE GENOMIC DNA]</scope>
</reference>
<evidence type="ECO:0000313" key="4">
    <source>
        <dbReference type="EMBL" id="CAI4019533.1"/>
    </source>
</evidence>
<dbReference type="EMBL" id="CAMXCT010006756">
    <property type="protein sequence ID" value="CAI4019533.1"/>
    <property type="molecule type" value="Genomic_DNA"/>
</dbReference>
<dbReference type="InterPro" id="IPR012337">
    <property type="entry name" value="RNaseH-like_sf"/>
</dbReference>
<reference evidence="4" key="1">
    <citation type="submission" date="2022-10" db="EMBL/GenBank/DDBJ databases">
        <authorList>
            <person name="Chen Y."/>
            <person name="Dougan E. K."/>
            <person name="Chan C."/>
            <person name="Rhodes N."/>
            <person name="Thang M."/>
        </authorList>
    </citation>
    <scope>NUCLEOTIDE SEQUENCE</scope>
</reference>
<keyword evidence="6" id="KW-1185">Reference proteome</keyword>
<dbReference type="EMBL" id="CAMXCT030006756">
    <property type="protein sequence ID" value="CAL4806845.1"/>
    <property type="molecule type" value="Genomic_DNA"/>
</dbReference>
<feature type="compositionally biased region" description="Polar residues" evidence="2">
    <location>
        <begin position="1251"/>
        <end position="1261"/>
    </location>
</feature>
<feature type="coiled-coil region" evidence="1">
    <location>
        <begin position="347"/>
        <end position="381"/>
    </location>
</feature>
<dbReference type="InterPro" id="IPR036397">
    <property type="entry name" value="RNaseH_sf"/>
</dbReference>
<dbReference type="InterPro" id="IPR001584">
    <property type="entry name" value="Integrase_cat-core"/>
</dbReference>
<feature type="region of interest" description="Disordered" evidence="2">
    <location>
        <begin position="140"/>
        <end position="190"/>
    </location>
</feature>
<proteinExistence type="predicted"/>
<dbReference type="OrthoDB" id="447293at2759"/>
<gene>
    <name evidence="4" type="ORF">C1SCF055_LOCUS44028</name>
</gene>
<name>A0A9P1GR73_9DINO</name>
<dbReference type="Proteomes" id="UP001152797">
    <property type="component" value="Unassembled WGS sequence"/>
</dbReference>
<evidence type="ECO:0000313" key="6">
    <source>
        <dbReference type="Proteomes" id="UP001152797"/>
    </source>
</evidence>